<proteinExistence type="predicted"/>
<evidence type="ECO:0000313" key="2">
    <source>
        <dbReference type="Proteomes" id="UP000094893"/>
    </source>
</evidence>
<sequence>MYSTVQENRICKKVHLKPFTYHKKKWTYPVCDQVNQKKYWKIEGAVTSAWALRQFKKAGAPGVEIYIKALAKAGLGKADSTKIQQPFKGQWGQAASPAQLQAIVKTVNSFGQQAYKTPYGIAVGPAQAIKPGQGISVISLKNLEKGPQPNLGADGEHTIVKNGVAYKAP</sequence>
<comment type="caution">
    <text evidence="1">The sequence shown here is derived from an EMBL/GenBank/DDBJ whole genome shotgun (WGS) entry which is preliminary data.</text>
</comment>
<gene>
    <name evidence="1" type="ORF">A6P07_19225</name>
</gene>
<protein>
    <submittedName>
        <fullName evidence="1">Uncharacterized protein</fullName>
    </submittedName>
</protein>
<reference evidence="1 2" key="1">
    <citation type="journal article" date="2016" name="Int. J. Mol. Sci.">
        <title>Comparative genomics of the extreme acidophile Acidithiobacillus thiooxidans reveals intraspecific divergence and niche adaptation.</title>
        <authorList>
            <person name="Zhang X."/>
            <person name="Feng X."/>
            <person name="Tao J."/>
            <person name="Ma L."/>
            <person name="Xiao Y."/>
            <person name="Liang Y."/>
            <person name="Liu X."/>
            <person name="Yin H."/>
        </authorList>
    </citation>
    <scope>NUCLEOTIDE SEQUENCE [LARGE SCALE GENOMIC DNA]</scope>
    <source>
        <strain evidence="1 2">A02</strain>
    </source>
</reference>
<organism evidence="1 2">
    <name type="scientific">Acidithiobacillus thiooxidans</name>
    <name type="common">Thiobacillus thiooxidans</name>
    <dbReference type="NCBI Taxonomy" id="930"/>
    <lineage>
        <taxon>Bacteria</taxon>
        <taxon>Pseudomonadati</taxon>
        <taxon>Pseudomonadota</taxon>
        <taxon>Acidithiobacillia</taxon>
        <taxon>Acidithiobacillales</taxon>
        <taxon>Acidithiobacillaceae</taxon>
        <taxon>Acidithiobacillus</taxon>
    </lineage>
</organism>
<dbReference type="AlphaFoldDB" id="A0A1C2HVU8"/>
<accession>A0A1C2HVU8</accession>
<dbReference type="Proteomes" id="UP000094893">
    <property type="component" value="Unassembled WGS sequence"/>
</dbReference>
<evidence type="ECO:0000313" key="1">
    <source>
        <dbReference type="EMBL" id="OCX67862.1"/>
    </source>
</evidence>
<dbReference type="EMBL" id="LWSA01000329">
    <property type="protein sequence ID" value="OCX67862.1"/>
    <property type="molecule type" value="Genomic_DNA"/>
</dbReference>
<name>A0A1C2HVU8_ACITH</name>